<keyword evidence="2" id="KW-0472">Membrane</keyword>
<name>A0ABT3H0F9_9RHOB</name>
<dbReference type="Pfam" id="PF10101">
    <property type="entry name" value="DUF2339"/>
    <property type="match status" value="1"/>
</dbReference>
<dbReference type="RefSeq" id="WP_264506189.1">
    <property type="nucleotide sequence ID" value="NZ_JAPDFL010000001.1"/>
</dbReference>
<feature type="region of interest" description="Disordered" evidence="1">
    <location>
        <begin position="38"/>
        <end position="66"/>
    </location>
</feature>
<keyword evidence="4" id="KW-1185">Reference proteome</keyword>
<dbReference type="PANTHER" id="PTHR38434:SF1">
    <property type="entry name" value="BLL2549 PROTEIN"/>
    <property type="match status" value="1"/>
</dbReference>
<evidence type="ECO:0000256" key="1">
    <source>
        <dbReference type="SAM" id="MobiDB-lite"/>
    </source>
</evidence>
<dbReference type="PANTHER" id="PTHR38434">
    <property type="entry name" value="BLL2549 PROTEIN"/>
    <property type="match status" value="1"/>
</dbReference>
<feature type="transmembrane region" description="Helical" evidence="2">
    <location>
        <begin position="152"/>
        <end position="174"/>
    </location>
</feature>
<feature type="transmembrane region" description="Helical" evidence="2">
    <location>
        <begin position="194"/>
        <end position="219"/>
    </location>
</feature>
<evidence type="ECO:0000313" key="4">
    <source>
        <dbReference type="Proteomes" id="UP001208938"/>
    </source>
</evidence>
<organism evidence="3 4">
    <name type="scientific">Pararhodobacter zhoushanensis</name>
    <dbReference type="NCBI Taxonomy" id="2479545"/>
    <lineage>
        <taxon>Bacteria</taxon>
        <taxon>Pseudomonadati</taxon>
        <taxon>Pseudomonadota</taxon>
        <taxon>Alphaproteobacteria</taxon>
        <taxon>Rhodobacterales</taxon>
        <taxon>Paracoccaceae</taxon>
        <taxon>Pararhodobacter</taxon>
    </lineage>
</organism>
<evidence type="ECO:0000313" key="3">
    <source>
        <dbReference type="EMBL" id="MCW1933256.1"/>
    </source>
</evidence>
<reference evidence="3 4" key="1">
    <citation type="submission" date="2022-10" db="EMBL/GenBank/DDBJ databases">
        <title>Pararhodobacter sp. nov., isolated from marine algae.</title>
        <authorList>
            <person name="Choi B.J."/>
            <person name="Kim J.M."/>
            <person name="Lee J.K."/>
            <person name="Choi D.G."/>
            <person name="Jeon C.O."/>
        </authorList>
    </citation>
    <scope>NUCLEOTIDE SEQUENCE [LARGE SCALE GENOMIC DNA]</scope>
    <source>
        <strain evidence="3 4">ZQ420</strain>
    </source>
</reference>
<evidence type="ECO:0000256" key="2">
    <source>
        <dbReference type="SAM" id="Phobius"/>
    </source>
</evidence>
<proteinExistence type="predicted"/>
<feature type="transmembrane region" description="Helical" evidence="2">
    <location>
        <begin position="91"/>
        <end position="109"/>
    </location>
</feature>
<accession>A0ABT3H0F9</accession>
<comment type="caution">
    <text evidence="3">The sequence shown here is derived from an EMBL/GenBank/DDBJ whole genome shotgun (WGS) entry which is preliminary data.</text>
</comment>
<gene>
    <name evidence="3" type="ORF">OKW52_13555</name>
</gene>
<keyword evidence="2" id="KW-0812">Transmembrane</keyword>
<dbReference type="EMBL" id="JAPDFL010000001">
    <property type="protein sequence ID" value="MCW1933256.1"/>
    <property type="molecule type" value="Genomic_DNA"/>
</dbReference>
<dbReference type="Proteomes" id="UP001208938">
    <property type="component" value="Unassembled WGS sequence"/>
</dbReference>
<sequence>MFETLTFVIALFAAGLVWLALQRLRRLSDRVAQLEAHLGQGGEQPTAPPASKAPWRPVPAAKAPTPTVETVPKRDFAAPLNSFAAWMRANWIYPVAGLALVMAGIYLVQYSIDKGLLSPKARIGLTLASGAALILAAEGLRRRWGARAHQVPATLAGGGIAALLAGVLAAHHLYDLLSPEATLIALCLISALSMALGWMHGPILAAMGVLAGAAAPFLLGEGARRARSFMAISRSSPPWGWPSTGCGAGGGSRHWPWLRRWPEACLFMRQTPLRTGWRCSRSLWCFWHWRFPAAR</sequence>
<feature type="transmembrane region" description="Helical" evidence="2">
    <location>
        <begin position="121"/>
        <end position="140"/>
    </location>
</feature>
<keyword evidence="2" id="KW-1133">Transmembrane helix</keyword>
<dbReference type="InterPro" id="IPR019286">
    <property type="entry name" value="DUF2339_TM"/>
</dbReference>
<protein>
    <submittedName>
        <fullName evidence="3">DUF2339 domain-containing protein</fullName>
    </submittedName>
</protein>
<feature type="transmembrane region" description="Helical" evidence="2">
    <location>
        <begin position="6"/>
        <end position="24"/>
    </location>
</feature>